<organism evidence="1 2">
    <name type="scientific">Candidatus Chloroploca mongolica</name>
    <dbReference type="NCBI Taxonomy" id="2528176"/>
    <lineage>
        <taxon>Bacteria</taxon>
        <taxon>Bacillati</taxon>
        <taxon>Chloroflexota</taxon>
        <taxon>Chloroflexia</taxon>
        <taxon>Chloroflexales</taxon>
        <taxon>Chloroflexineae</taxon>
        <taxon>Oscillochloridaceae</taxon>
        <taxon>Candidatus Chloroploca</taxon>
    </lineage>
</organism>
<dbReference type="RefSeq" id="WP_167857526.1">
    <property type="nucleotide sequence ID" value="NZ_SIJK02000060.1"/>
</dbReference>
<dbReference type="InterPro" id="IPR009057">
    <property type="entry name" value="Homeodomain-like_sf"/>
</dbReference>
<protein>
    <submittedName>
        <fullName evidence="1">DUF433 domain-containing protein</fullName>
    </submittedName>
</protein>
<comment type="caution">
    <text evidence="1">The sequence shown here is derived from an EMBL/GenBank/DDBJ whole genome shotgun (WGS) entry which is preliminary data.</text>
</comment>
<dbReference type="PANTHER" id="PTHR34849:SF1">
    <property type="entry name" value="SLR0770 PROTEIN"/>
    <property type="match status" value="1"/>
</dbReference>
<dbReference type="InterPro" id="IPR007367">
    <property type="entry name" value="DUF433"/>
</dbReference>
<reference evidence="1 2" key="1">
    <citation type="submission" date="2021-03" db="EMBL/GenBank/DDBJ databases">
        <authorList>
            <person name="Grouzdev D.S."/>
        </authorList>
    </citation>
    <scope>NUCLEOTIDE SEQUENCE [LARGE SCALE GENOMIC DNA]</scope>
    <source>
        <strain evidence="1 2">M50-1</strain>
    </source>
</reference>
<evidence type="ECO:0000313" key="2">
    <source>
        <dbReference type="Proteomes" id="UP001193081"/>
    </source>
</evidence>
<sequence length="113" mass="12801">MTLTLEPPVLPMTLTPHGVVLVRGTRVPIETLITAFLQGDTPEEMAQNFPTVSVADAYAVIAYYLQHQTAVERYLEERGQRRAKVQDRVEAQQQLHGLRARLLARQAEHETPR</sequence>
<accession>A0ABS4DFJ3</accession>
<dbReference type="Pfam" id="PF04255">
    <property type="entry name" value="DUF433"/>
    <property type="match status" value="1"/>
</dbReference>
<dbReference type="Proteomes" id="UP001193081">
    <property type="component" value="Unassembled WGS sequence"/>
</dbReference>
<evidence type="ECO:0000313" key="1">
    <source>
        <dbReference type="EMBL" id="MBP1468213.1"/>
    </source>
</evidence>
<proteinExistence type="predicted"/>
<dbReference type="SUPFAM" id="SSF46689">
    <property type="entry name" value="Homeodomain-like"/>
    <property type="match status" value="1"/>
</dbReference>
<gene>
    <name evidence="1" type="ORF">EYB53_021055</name>
</gene>
<dbReference type="Gene3D" id="1.10.10.10">
    <property type="entry name" value="Winged helix-like DNA-binding domain superfamily/Winged helix DNA-binding domain"/>
    <property type="match status" value="1"/>
</dbReference>
<dbReference type="EMBL" id="SIJK02000060">
    <property type="protein sequence ID" value="MBP1468213.1"/>
    <property type="molecule type" value="Genomic_DNA"/>
</dbReference>
<name>A0ABS4DFJ3_9CHLR</name>
<dbReference type="PANTHER" id="PTHR34849">
    <property type="entry name" value="SSL5025 PROTEIN"/>
    <property type="match status" value="1"/>
</dbReference>
<dbReference type="InterPro" id="IPR036388">
    <property type="entry name" value="WH-like_DNA-bd_sf"/>
</dbReference>
<keyword evidence="2" id="KW-1185">Reference proteome</keyword>